<keyword evidence="2" id="KW-0879">Wnt signaling pathway</keyword>
<feature type="domain" description="Ig-like" evidence="19">
    <location>
        <begin position="331"/>
        <end position="402"/>
    </location>
</feature>
<dbReference type="FunFam" id="1.10.510.10:FF:000200">
    <property type="entry name" value="inactive tyrosine-protein kinase 7"/>
    <property type="match status" value="1"/>
</dbReference>
<dbReference type="PANTHER" id="PTHR10075">
    <property type="entry name" value="BASIGIN RELATED"/>
    <property type="match status" value="1"/>
</dbReference>
<evidence type="ECO:0000256" key="8">
    <source>
        <dbReference type="ARBA" id="ARBA00023136"/>
    </source>
</evidence>
<dbReference type="SMART" id="SM00408">
    <property type="entry name" value="IGc2"/>
    <property type="match status" value="7"/>
</dbReference>
<dbReference type="InterPro" id="IPR008266">
    <property type="entry name" value="Tyr_kinase_AS"/>
</dbReference>
<dbReference type="Gene3D" id="2.60.40.10">
    <property type="entry name" value="Immunoglobulins"/>
    <property type="match status" value="7"/>
</dbReference>
<evidence type="ECO:0000313" key="21">
    <source>
        <dbReference type="Proteomes" id="UP000694700"/>
    </source>
</evidence>
<dbReference type="Pfam" id="PF13927">
    <property type="entry name" value="Ig_3"/>
    <property type="match status" value="3"/>
</dbReference>
<dbReference type="InterPro" id="IPR007110">
    <property type="entry name" value="Ig-like_dom"/>
</dbReference>
<dbReference type="Gene3D" id="1.10.510.10">
    <property type="entry name" value="Transferase(Phosphotransferase) domain 1"/>
    <property type="match status" value="1"/>
</dbReference>
<dbReference type="PRINTS" id="PR00109">
    <property type="entry name" value="TYRKINASE"/>
</dbReference>
<feature type="domain" description="Protein kinase" evidence="18">
    <location>
        <begin position="788"/>
        <end position="1097"/>
    </location>
</feature>
<dbReference type="CDD" id="cd00096">
    <property type="entry name" value="Ig"/>
    <property type="match status" value="1"/>
</dbReference>
<protein>
    <recommendedName>
        <fullName evidence="13">Inactive tyrosine-protein kinase 7</fullName>
    </recommendedName>
    <alternativeName>
        <fullName evidence="14">Protein-tyrosine kinase 7</fullName>
    </alternativeName>
    <alternativeName>
        <fullName evidence="15">Pseudo tyrosine kinase receptor 7</fullName>
    </alternativeName>
    <alternativeName>
        <fullName evidence="16">Tyrosine-protein kinase-like 7</fullName>
    </alternativeName>
</protein>
<evidence type="ECO:0000256" key="12">
    <source>
        <dbReference type="ARBA" id="ARBA00023319"/>
    </source>
</evidence>
<dbReference type="Ensembl" id="ENSCCRT00015027576.1">
    <property type="protein sequence ID" value="ENSCCRP00015026632.1"/>
    <property type="gene ID" value="ENSCCRG00015010513.1"/>
</dbReference>
<dbReference type="GO" id="GO:0016055">
    <property type="term" value="P:Wnt signaling pathway"/>
    <property type="evidence" value="ECO:0007669"/>
    <property type="project" value="UniProtKB-KW"/>
</dbReference>
<evidence type="ECO:0000256" key="7">
    <source>
        <dbReference type="ARBA" id="ARBA00022989"/>
    </source>
</evidence>
<keyword evidence="12" id="KW-0393">Immunoglobulin domain</keyword>
<feature type="domain" description="Ig-like" evidence="19">
    <location>
        <begin position="228"/>
        <end position="313"/>
    </location>
</feature>
<dbReference type="FunFam" id="2.60.40.10:FF:000343">
    <property type="entry name" value="inactive tyrosine-protein kinase 7"/>
    <property type="match status" value="1"/>
</dbReference>
<dbReference type="InterPro" id="IPR003598">
    <property type="entry name" value="Ig_sub2"/>
</dbReference>
<dbReference type="SMART" id="SM00409">
    <property type="entry name" value="IG"/>
    <property type="match status" value="7"/>
</dbReference>
<evidence type="ECO:0000256" key="10">
    <source>
        <dbReference type="ARBA" id="ARBA00023170"/>
    </source>
</evidence>
<dbReference type="SUPFAM" id="SSF48726">
    <property type="entry name" value="Immunoglobulin"/>
    <property type="match status" value="7"/>
</dbReference>
<feature type="domain" description="Ig-like" evidence="19">
    <location>
        <begin position="140"/>
        <end position="219"/>
    </location>
</feature>
<proteinExistence type="predicted"/>
<keyword evidence="6" id="KW-0130">Cell adhesion</keyword>
<dbReference type="PROSITE" id="PS00109">
    <property type="entry name" value="PROTEIN_KINASE_TYR"/>
    <property type="match status" value="1"/>
</dbReference>
<evidence type="ECO:0000256" key="1">
    <source>
        <dbReference type="ARBA" id="ARBA00004479"/>
    </source>
</evidence>
<dbReference type="InterPro" id="IPR003599">
    <property type="entry name" value="Ig_sub"/>
</dbReference>
<dbReference type="GO" id="GO:0007411">
    <property type="term" value="P:axon guidance"/>
    <property type="evidence" value="ECO:0007669"/>
    <property type="project" value="TreeGrafter"/>
</dbReference>
<evidence type="ECO:0000256" key="11">
    <source>
        <dbReference type="ARBA" id="ARBA00023180"/>
    </source>
</evidence>
<evidence type="ECO:0000256" key="13">
    <source>
        <dbReference type="ARBA" id="ARBA00072048"/>
    </source>
</evidence>
<dbReference type="FunFam" id="2.60.40.10:FF:000341">
    <property type="entry name" value="inactive tyrosine-protein kinase 7"/>
    <property type="match status" value="1"/>
</dbReference>
<dbReference type="Pfam" id="PF07679">
    <property type="entry name" value="I-set"/>
    <property type="match status" value="4"/>
</dbReference>
<organism evidence="20 21">
    <name type="scientific">Cyprinus carpio</name>
    <name type="common">Common carp</name>
    <dbReference type="NCBI Taxonomy" id="7962"/>
    <lineage>
        <taxon>Eukaryota</taxon>
        <taxon>Metazoa</taxon>
        <taxon>Chordata</taxon>
        <taxon>Craniata</taxon>
        <taxon>Vertebrata</taxon>
        <taxon>Euteleostomi</taxon>
        <taxon>Actinopterygii</taxon>
        <taxon>Neopterygii</taxon>
        <taxon>Teleostei</taxon>
        <taxon>Ostariophysi</taxon>
        <taxon>Cypriniformes</taxon>
        <taxon>Cyprinidae</taxon>
        <taxon>Cyprininae</taxon>
        <taxon>Cyprinus</taxon>
    </lineage>
</organism>
<keyword evidence="3 17" id="KW-0812">Transmembrane</keyword>
<reference evidence="20" key="1">
    <citation type="submission" date="2025-08" db="UniProtKB">
        <authorList>
            <consortium name="Ensembl"/>
        </authorList>
    </citation>
    <scope>IDENTIFICATION</scope>
</reference>
<dbReference type="AlphaFoldDB" id="A0A8C1TSL3"/>
<feature type="transmembrane region" description="Helical" evidence="17">
    <location>
        <begin position="699"/>
        <end position="720"/>
    </location>
</feature>
<dbReference type="GO" id="GO:0005524">
    <property type="term" value="F:ATP binding"/>
    <property type="evidence" value="ECO:0007669"/>
    <property type="project" value="InterPro"/>
</dbReference>
<evidence type="ECO:0000259" key="18">
    <source>
        <dbReference type="PROSITE" id="PS50011"/>
    </source>
</evidence>
<dbReference type="GO" id="GO:0070593">
    <property type="term" value="P:dendrite self-avoidance"/>
    <property type="evidence" value="ECO:0007669"/>
    <property type="project" value="TreeGrafter"/>
</dbReference>
<feature type="domain" description="Ig-like" evidence="19">
    <location>
        <begin position="588"/>
        <end position="675"/>
    </location>
</feature>
<evidence type="ECO:0000256" key="17">
    <source>
        <dbReference type="SAM" id="Phobius"/>
    </source>
</evidence>
<feature type="domain" description="Ig-like" evidence="19">
    <location>
        <begin position="407"/>
        <end position="487"/>
    </location>
</feature>
<dbReference type="FunFam" id="2.60.40.10:FF:000402">
    <property type="entry name" value="Protein tyrosine kinase 7 (inactive)"/>
    <property type="match status" value="1"/>
</dbReference>
<dbReference type="SUPFAM" id="SSF56112">
    <property type="entry name" value="Protein kinase-like (PK-like)"/>
    <property type="match status" value="1"/>
</dbReference>
<evidence type="ECO:0000256" key="3">
    <source>
        <dbReference type="ARBA" id="ARBA00022692"/>
    </source>
</evidence>
<dbReference type="InterPro" id="IPR000719">
    <property type="entry name" value="Prot_kinase_dom"/>
</dbReference>
<dbReference type="InterPro" id="IPR036179">
    <property type="entry name" value="Ig-like_dom_sf"/>
</dbReference>
<dbReference type="Gene3D" id="3.30.200.20">
    <property type="entry name" value="Phosphorylase Kinase, domain 1"/>
    <property type="match status" value="1"/>
</dbReference>
<keyword evidence="11" id="KW-0325">Glycoprotein</keyword>
<comment type="subcellular location">
    <subcellularLocation>
        <location evidence="1">Membrane</location>
        <topology evidence="1">Single-pass type I membrane protein</topology>
    </subcellularLocation>
</comment>
<keyword evidence="10" id="KW-0675">Receptor</keyword>
<dbReference type="PROSITE" id="PS50835">
    <property type="entry name" value="IG_LIKE"/>
    <property type="match status" value="7"/>
</dbReference>
<evidence type="ECO:0000256" key="6">
    <source>
        <dbReference type="ARBA" id="ARBA00022889"/>
    </source>
</evidence>
<dbReference type="InterPro" id="IPR013783">
    <property type="entry name" value="Ig-like_fold"/>
</dbReference>
<evidence type="ECO:0000259" key="19">
    <source>
        <dbReference type="PROSITE" id="PS50835"/>
    </source>
</evidence>
<evidence type="ECO:0000256" key="4">
    <source>
        <dbReference type="ARBA" id="ARBA00022729"/>
    </source>
</evidence>
<sequence length="1097" mass="122028">MDGSPGTETDRSSALRTGRRRSDALLAVIFIMSLEVFIIQASSLQFSEEPQSQDALHGRSAILRCELSGPEDMRFWWTQDGRRVNDSDRRFQEGSNLKFTAVDRHADTGSFQCVASSNTTGETLSSASASFNIKWLERGPVTMNEPASEAELEEAERIVLQCHIDGHPRPSSKWFKDGVQLDRKDRILMLTNLSTGDSGIYSCCAQNAAGKVCSNHNITLNIIDKSVPRVLVAPVDQVVLGNEEAVFHCQFRAKPPPLVEWFHDAEPVVNKSRVVVYANGTLHIAQVKQRSTGVYKCVAQYGEKQVHVEAALRIAEIADMGERMFQVFTAGRSERVRCDPPRGQPEPDVWWERAGARVASEGRVHQRDGDLIFSPTDGSDSGVYTCVARNKAGQKQQELVVTVATSPEWIVQPQDTHVEEGQPGFLHCHARGTPEPRVTWYRKSVPISEEGSRYKLFSNGTLRINSAEVKDAQTYSCVCVTEAGSLTGHAQVLILEKLKFKPVPQPSQCLQLDRESSVSCVATGRETPIIHWSRADGADLPSHVSQMNGVLHFSTVTRADAGNYTCVASSSAQGEIRAHVHLTVGVHVEFKLEPEQTTVYQGHTAVLHCQASGDPQPYVQWMLKDKLLSSSSSSRFQKMPNGSLVIIDVTTDDTGVYTCIAGNTCNIRDTAAQLYVVEKPVHPRSEDEDKSQFKMFQTIALSVAVAVAYIIAVLGLMFYCKQRRKNKRLQKNRAGEEPETECLNGVQLNGHRMSEIHEEVALTSVRLSANSEKQQSCSDKLHFPRAHLQTITTLGRGVFGEVFLAKARAIEEAEPETLVLVKSLESREETHRAEFRRELEMFSKLNHAHVVRLLGVCRETQPHYMILEYVDLGDLKQFLRISKSSDEKLKPHPISTRTKVSSSCDRFFIISPVALSLRWSVCLISAVDVHGGPQVSICAQVARGMQHLSDRGFVHKDLAARNCLISGQRHVKVSALSLSKDVYNSEYYQHRQLWIPLRWLSSESVFEGEFCSKSDVWAFGVLMWEVFSLGELPYPALSDQQVLEGLQGGTLRLSPPVNCPAHVCSLMSRCWASSPKERPTFSEILQTLTDSSADTKV</sequence>
<accession>A0A8C1TSL3</accession>
<dbReference type="PANTHER" id="PTHR10075:SF100">
    <property type="entry name" value="FASCICLIN-2"/>
    <property type="match status" value="1"/>
</dbReference>
<keyword evidence="9" id="KW-1015">Disulfide bond</keyword>
<evidence type="ECO:0000256" key="16">
    <source>
        <dbReference type="ARBA" id="ARBA00083279"/>
    </source>
</evidence>
<dbReference type="InterPro" id="IPR001245">
    <property type="entry name" value="Ser-Thr/Tyr_kinase_cat_dom"/>
</dbReference>
<dbReference type="GO" id="GO:0005886">
    <property type="term" value="C:plasma membrane"/>
    <property type="evidence" value="ECO:0007669"/>
    <property type="project" value="UniProtKB-ARBA"/>
</dbReference>
<dbReference type="GO" id="GO:0007156">
    <property type="term" value="P:homophilic cell adhesion via plasma membrane adhesion molecules"/>
    <property type="evidence" value="ECO:0007669"/>
    <property type="project" value="TreeGrafter"/>
</dbReference>
<name>A0A8C1TSL3_CYPCA</name>
<keyword evidence="7 17" id="KW-1133">Transmembrane helix</keyword>
<keyword evidence="8 17" id="KW-0472">Membrane</keyword>
<dbReference type="FunFam" id="2.60.40.10:FF:000432">
    <property type="entry name" value="Protein tyrosine kinase 7 (inactive)"/>
    <property type="match status" value="1"/>
</dbReference>
<evidence type="ECO:0000256" key="14">
    <source>
        <dbReference type="ARBA" id="ARBA00081457"/>
    </source>
</evidence>
<feature type="domain" description="Ig-like" evidence="19">
    <location>
        <begin position="44"/>
        <end position="130"/>
    </location>
</feature>
<dbReference type="GO" id="GO:0030424">
    <property type="term" value="C:axon"/>
    <property type="evidence" value="ECO:0007669"/>
    <property type="project" value="TreeGrafter"/>
</dbReference>
<dbReference type="FunFam" id="3.30.200.20:FF:000167">
    <property type="entry name" value="Putative inactive tyrosine-protein kinase 7"/>
    <property type="match status" value="1"/>
</dbReference>
<evidence type="ECO:0000256" key="15">
    <source>
        <dbReference type="ARBA" id="ARBA00081992"/>
    </source>
</evidence>
<keyword evidence="5" id="KW-0677">Repeat</keyword>
<dbReference type="InterPro" id="IPR013098">
    <property type="entry name" value="Ig_I-set"/>
</dbReference>
<evidence type="ECO:0000256" key="9">
    <source>
        <dbReference type="ARBA" id="ARBA00023157"/>
    </source>
</evidence>
<dbReference type="Pfam" id="PF07714">
    <property type="entry name" value="PK_Tyr_Ser-Thr"/>
    <property type="match status" value="1"/>
</dbReference>
<dbReference type="PROSITE" id="PS50011">
    <property type="entry name" value="PROTEIN_KINASE_DOM"/>
    <property type="match status" value="1"/>
</dbReference>
<feature type="domain" description="Ig-like" evidence="19">
    <location>
        <begin position="517"/>
        <end position="583"/>
    </location>
</feature>
<dbReference type="GO" id="GO:0005911">
    <property type="term" value="C:cell-cell junction"/>
    <property type="evidence" value="ECO:0007669"/>
    <property type="project" value="UniProtKB-ARBA"/>
</dbReference>
<dbReference type="GO" id="GO:0004672">
    <property type="term" value="F:protein kinase activity"/>
    <property type="evidence" value="ECO:0007669"/>
    <property type="project" value="InterPro"/>
</dbReference>
<evidence type="ECO:0000256" key="5">
    <source>
        <dbReference type="ARBA" id="ARBA00022737"/>
    </source>
</evidence>
<keyword evidence="4" id="KW-0732">Signal</keyword>
<dbReference type="GO" id="GO:0098632">
    <property type="term" value="F:cell-cell adhesion mediator activity"/>
    <property type="evidence" value="ECO:0007669"/>
    <property type="project" value="TreeGrafter"/>
</dbReference>
<dbReference type="InterPro" id="IPR011009">
    <property type="entry name" value="Kinase-like_dom_sf"/>
</dbReference>
<dbReference type="Proteomes" id="UP000694700">
    <property type="component" value="Unplaced"/>
</dbReference>
<evidence type="ECO:0000313" key="20">
    <source>
        <dbReference type="Ensembl" id="ENSCCRP00015026632.1"/>
    </source>
</evidence>
<evidence type="ECO:0000256" key="2">
    <source>
        <dbReference type="ARBA" id="ARBA00022687"/>
    </source>
</evidence>